<comment type="similarity">
    <text evidence="1 6">Belongs to the V-ATPase C subunit family.</text>
</comment>
<keyword evidence="2 6" id="KW-0813">Transport</keyword>
<dbReference type="Ensembl" id="ENSPKIT00000031842.1">
    <property type="protein sequence ID" value="ENSPKIP00000007775.1"/>
    <property type="gene ID" value="ENSPKIG00000023505.1"/>
</dbReference>
<evidence type="ECO:0000313" key="7">
    <source>
        <dbReference type="Ensembl" id="ENSPKIP00000007775.1"/>
    </source>
</evidence>
<dbReference type="SUPFAM" id="SSF118203">
    <property type="entry name" value="Vacuolar ATP synthase subunit C"/>
    <property type="match status" value="1"/>
</dbReference>
<sequence>MVELWLIAAPLDQASLKAMKKLSSPISKAGLAHSFKFSVPELKVRAGVDAALLRMFVLREFLQCYIAVLCLWHHRIPILIGCMLLPTLPADFVGYATCFQWDRAKYPNMLPLSSLTEIFTKVRRCRKNSDYVQPASLATRALFEVVTEEDFVLDSEYLTTLLVVVHKRDYAQWEKTYESLSEFVVPRTSRKVLDEPEGGIFTVTLFKRAVSDFKARAAKNRFMVRNFSFEESQKQRKEMMSLKIQKKEISVSQMTQKKSLWLLPGSSMHHLGWLKAQTRETFMVWIHLKALRLFVESVLRFGLPVNFKALLLQPEKKNSKKLRELLSSLFSHLDMTPAAGDPSVSPLMSSQEYYPYICFKVDINLMES</sequence>
<evidence type="ECO:0000256" key="4">
    <source>
        <dbReference type="ARBA" id="ARBA00023065"/>
    </source>
</evidence>
<protein>
    <recommendedName>
        <fullName evidence="6">V-type proton ATPase subunit C</fullName>
    </recommendedName>
</protein>
<dbReference type="GO" id="GO:0005765">
    <property type="term" value="C:lysosomal membrane"/>
    <property type="evidence" value="ECO:0007669"/>
    <property type="project" value="TreeGrafter"/>
</dbReference>
<dbReference type="GeneTree" id="ENSGT00390000004263"/>
<dbReference type="PANTHER" id="PTHR10137:SF4">
    <property type="entry name" value="V-TYPE PROTON ATPASE SUBUNIT C 2"/>
    <property type="match status" value="1"/>
</dbReference>
<comment type="subunit">
    <text evidence="6">V-ATPase is a heteromultimeric enzyme made up of two complexes: the ATP-hydrolytic V1 complex and the proton translocation V0 complex. The V1 complex consists of three catalytic AB heterodimers that form a heterohexamer, three peripheral stalks each consisting of EG heterodimers, one central rotor including subunits D and F, and the regulatory subunits C and H. The proton translocation complex V0 consists of the proton transport subunit a, a ring of proteolipid subunits c9c'', rotary subunit d, subunits e and f, and two accessory subunits.</text>
</comment>
<evidence type="ECO:0000256" key="5">
    <source>
        <dbReference type="ARBA" id="ARBA00046006"/>
    </source>
</evidence>
<evidence type="ECO:0000256" key="2">
    <source>
        <dbReference type="ARBA" id="ARBA00022448"/>
    </source>
</evidence>
<organism evidence="7 8">
    <name type="scientific">Paramormyrops kingsleyae</name>
    <dbReference type="NCBI Taxonomy" id="1676925"/>
    <lineage>
        <taxon>Eukaryota</taxon>
        <taxon>Metazoa</taxon>
        <taxon>Chordata</taxon>
        <taxon>Craniata</taxon>
        <taxon>Vertebrata</taxon>
        <taxon>Euteleostomi</taxon>
        <taxon>Actinopterygii</taxon>
        <taxon>Neopterygii</taxon>
        <taxon>Teleostei</taxon>
        <taxon>Osteoglossocephala</taxon>
        <taxon>Osteoglossomorpha</taxon>
        <taxon>Osteoglossiformes</taxon>
        <taxon>Mormyridae</taxon>
        <taxon>Paramormyrops</taxon>
    </lineage>
</organism>
<dbReference type="PANTHER" id="PTHR10137">
    <property type="entry name" value="V-TYPE PROTON ATPASE SUBUNIT C"/>
    <property type="match status" value="1"/>
</dbReference>
<dbReference type="AlphaFoldDB" id="A0A3B3QQB7"/>
<dbReference type="GO" id="GO:0000221">
    <property type="term" value="C:vacuolar proton-transporting V-type ATPase, V1 domain"/>
    <property type="evidence" value="ECO:0007669"/>
    <property type="project" value="TreeGrafter"/>
</dbReference>
<dbReference type="STRING" id="1676925.ENSPKIP00000007775"/>
<dbReference type="Proteomes" id="UP000261540">
    <property type="component" value="Unplaced"/>
</dbReference>
<comment type="function">
    <text evidence="5 6">Subunit of the V1 complex of vacuolar(H+)-ATPase (V-ATPase), a multisubunit enzyme composed of a peripheral complex (V1) that hydrolyzes ATP and a membrane integral complex (V0) that translocates protons. V-ATPase is responsible for acidifying and maintaining the pH of intracellular compartments and in some cell types, is targeted to the plasma membrane, where it is responsible for acidifying the extracellular environment. Subunit C is necessary for the assembly of the catalytic sector of the enzyme and is likely to have a specific function in its catalytic activity.</text>
</comment>
<reference evidence="7" key="1">
    <citation type="submission" date="2025-08" db="UniProtKB">
        <authorList>
            <consortium name="Ensembl"/>
        </authorList>
    </citation>
    <scope>IDENTIFICATION</scope>
</reference>
<evidence type="ECO:0000256" key="1">
    <source>
        <dbReference type="ARBA" id="ARBA00006138"/>
    </source>
</evidence>
<evidence type="ECO:0000256" key="6">
    <source>
        <dbReference type="RuleBase" id="RU364010"/>
    </source>
</evidence>
<keyword evidence="4 6" id="KW-0406">Ion transport</keyword>
<name>A0A3B3QQB7_9TELE</name>
<proteinExistence type="inferred from homology"/>
<dbReference type="GO" id="GO:0046961">
    <property type="term" value="F:proton-transporting ATPase activity, rotational mechanism"/>
    <property type="evidence" value="ECO:0007669"/>
    <property type="project" value="InterPro"/>
</dbReference>
<evidence type="ECO:0000313" key="8">
    <source>
        <dbReference type="Proteomes" id="UP000261540"/>
    </source>
</evidence>
<dbReference type="CDD" id="cd14785">
    <property type="entry name" value="V-ATPase_C"/>
    <property type="match status" value="1"/>
</dbReference>
<dbReference type="InterPro" id="IPR004907">
    <property type="entry name" value="ATPase_V1-cplx_csu"/>
</dbReference>
<dbReference type="FunFam" id="3.30.70.100:FF:000002">
    <property type="entry name" value="V-type proton ATPase subunit C"/>
    <property type="match status" value="1"/>
</dbReference>
<keyword evidence="8" id="KW-1185">Reference proteome</keyword>
<dbReference type="Pfam" id="PF03223">
    <property type="entry name" value="V-ATPase_C"/>
    <property type="match status" value="1"/>
</dbReference>
<keyword evidence="3 6" id="KW-0375">Hydrogen ion transport</keyword>
<accession>A0A3B3QQB7</accession>
<dbReference type="InterPro" id="IPR036132">
    <property type="entry name" value="Vac_ATP_synth_c_sf"/>
</dbReference>
<dbReference type="Gene3D" id="3.30.70.100">
    <property type="match status" value="1"/>
</dbReference>
<reference evidence="7" key="2">
    <citation type="submission" date="2025-09" db="UniProtKB">
        <authorList>
            <consortium name="Ensembl"/>
        </authorList>
    </citation>
    <scope>IDENTIFICATION</scope>
</reference>
<evidence type="ECO:0000256" key="3">
    <source>
        <dbReference type="ARBA" id="ARBA00022781"/>
    </source>
</evidence>